<dbReference type="InterPro" id="IPR013783">
    <property type="entry name" value="Ig-like_fold"/>
</dbReference>
<dbReference type="KEGG" id="ada:A5CPEGH6_02400"/>
<gene>
    <name evidence="5" type="ORF">A5CPEGH6_02400</name>
</gene>
<dbReference type="EMBL" id="AP019736">
    <property type="protein sequence ID" value="BBL05602.1"/>
    <property type="molecule type" value="Genomic_DNA"/>
</dbReference>
<feature type="region of interest" description="Disordered" evidence="1">
    <location>
        <begin position="269"/>
        <end position="288"/>
    </location>
</feature>
<feature type="domain" description="BACON" evidence="3">
    <location>
        <begin position="68"/>
        <end position="116"/>
    </location>
</feature>
<dbReference type="InterPro" id="IPR024361">
    <property type="entry name" value="BACON"/>
</dbReference>
<accession>A0A4Y1WXS6</accession>
<evidence type="ECO:0000313" key="5">
    <source>
        <dbReference type="EMBL" id="BBL05602.1"/>
    </source>
</evidence>
<organism evidence="5 6">
    <name type="scientific">Alistipes dispar</name>
    <dbReference type="NCBI Taxonomy" id="2585119"/>
    <lineage>
        <taxon>Bacteria</taxon>
        <taxon>Pseudomonadati</taxon>
        <taxon>Bacteroidota</taxon>
        <taxon>Bacteroidia</taxon>
        <taxon>Bacteroidales</taxon>
        <taxon>Rikenellaceae</taxon>
        <taxon>Alistipes</taxon>
    </lineage>
</organism>
<dbReference type="AlphaFoldDB" id="A0A4Y1WXS6"/>
<evidence type="ECO:0000259" key="3">
    <source>
        <dbReference type="Pfam" id="PF13004"/>
    </source>
</evidence>
<dbReference type="GeneID" id="98672212"/>
<keyword evidence="6" id="KW-1185">Reference proteome</keyword>
<dbReference type="Gene3D" id="2.60.40.10">
    <property type="entry name" value="Immunoglobulins"/>
    <property type="match status" value="1"/>
</dbReference>
<dbReference type="Pfam" id="PF18942">
    <property type="entry name" value="DUF5689"/>
    <property type="match status" value="2"/>
</dbReference>
<evidence type="ECO:0000259" key="4">
    <source>
        <dbReference type="Pfam" id="PF18942"/>
    </source>
</evidence>
<evidence type="ECO:0000256" key="1">
    <source>
        <dbReference type="SAM" id="MobiDB-lite"/>
    </source>
</evidence>
<evidence type="ECO:0000256" key="2">
    <source>
        <dbReference type="SAM" id="SignalP"/>
    </source>
</evidence>
<name>A0A4Y1WXS6_9BACT</name>
<evidence type="ECO:0008006" key="7">
    <source>
        <dbReference type="Google" id="ProtNLM"/>
    </source>
</evidence>
<keyword evidence="2" id="KW-0732">Signal</keyword>
<dbReference type="PROSITE" id="PS51257">
    <property type="entry name" value="PROKAR_LIPOPROTEIN"/>
    <property type="match status" value="1"/>
</dbReference>
<evidence type="ECO:0000313" key="6">
    <source>
        <dbReference type="Proteomes" id="UP000319374"/>
    </source>
</evidence>
<dbReference type="Pfam" id="PF13004">
    <property type="entry name" value="BACON"/>
    <property type="match status" value="1"/>
</dbReference>
<dbReference type="InterPro" id="IPR043744">
    <property type="entry name" value="DUF5689"/>
</dbReference>
<feature type="signal peptide" evidence="2">
    <location>
        <begin position="1"/>
        <end position="27"/>
    </location>
</feature>
<proteinExistence type="predicted"/>
<dbReference type="Proteomes" id="UP000319374">
    <property type="component" value="Chromosome"/>
</dbReference>
<protein>
    <recommendedName>
        <fullName evidence="7">DUF5689 domain-containing protein</fullName>
    </recommendedName>
</protein>
<feature type="domain" description="DUF5689" evidence="4">
    <location>
        <begin position="136"/>
        <end position="343"/>
    </location>
</feature>
<dbReference type="CDD" id="cd14948">
    <property type="entry name" value="BACON"/>
    <property type="match status" value="1"/>
</dbReference>
<dbReference type="RefSeq" id="WP_162502040.1">
    <property type="nucleotide sequence ID" value="NZ_AP019736.1"/>
</dbReference>
<feature type="chain" id="PRO_5021474670" description="DUF5689 domain-containing protein" evidence="2">
    <location>
        <begin position="28"/>
        <end position="1137"/>
    </location>
</feature>
<sequence length="1137" mass="123088">MQKFCFWKRTLLAAVMLTLGAGLGSCSDDDTNDDTTIPEIEVTQSLLFDCAETQTKELEIKLNGKIDWKIETNADWIETAPASGKGSATVKVTVPANETSRTGVITVTATGYMGITDEGKCTVKQTPGGVDEGPETNVAEIRSLVLENEPGGDETDLSDEIRAKSLQGIVVSDKGGGNQQPFIVNIADDTQEGGAGVALEISQSNNTFEPGDVIAVSLSDATAQLFNGLLQISTHNKPELVERIEPLDPVVITADKIGAYESQYVKIEHTQPEASESGTWNSSSNKGNVSMETLDGQSYKIRTIQNASFASEPIPTDKSGSIAGIAGIYNTTLQLSPRNIDDIQLTEERFTVTGSDATLEEVLAAEPGSTFSVKEATVIGHNEQGVLLQQGDARMYAFKGAAHGLEDGDIVTVTGKTESRNGLLQFGKGCSFDKTGHDDNPARPEPAVFSAAEIEAYMDAPEVKYVTYTGVVLVSGNYTNVEIEGTSVQGSLDYMSEDFKKKYNNHEVEITGWLFGSYKSYMYTIPAEVEDLGEYEEVVPEGAIYYSTFDKELASQTYGTGSSWPYLDQFDGWINHKGSGANDVTYDFKSMSVRANQSSKGDLSLYDGSGKNNIFFSTAPNHFTIEKIAVTDRNLQLSFGAQRYAQGASNAFLKSNFEVRVSQDGQTWSQALEYDFDVADDPGQWRLAKADFTLPEGVSTLYIKFVAVTSSVNRIDDVLLKAGNGGQQIVFGGSEEIEKSTIADVLAAPTDKKYAIEGQVIATHTKGFLVKDATGTILVFKKNHGTEIGDKVAVTGPTTEYGGMKQFDETSEIETLGKGSFTQPAPDKYSASDFDAYVKNPAIRYVEYVGTLTSYRDEIYQMHYNVLVDGTAVQGSVLYPNGDLNVEALVDREVKVTGYAIGVSGSTTKYLNTMTVSLEATEQETMPDESTALTVRELNEKLASATAGDKLKDLVAVKGYVAANNEGGNLYQVISLVDNTGEAKSGIIIKGEDHTEKTLPVGTKVVVSLRYAEYDNYQGLPQLLKATVFATEEKAEMKVPEITDAEAADYLGQYVTVKNLTPAKDAKTWVVDGKTTTTDFTGETGETIPARVTRYAEFADEKIAQKTANLTGVMEVYKGTYQLYPTSREDVAGFSEK</sequence>
<feature type="compositionally biased region" description="Polar residues" evidence="1">
    <location>
        <begin position="272"/>
        <end position="288"/>
    </location>
</feature>
<reference evidence="6" key="1">
    <citation type="submission" date="2019-06" db="EMBL/GenBank/DDBJ databases">
        <title>Alistipes onderdonkii subsp. vulgaris subsp. nov., Alistipes dispar sp. nov. and Alistipes communis sp. nov., isolated from human faeces, and creation of Alistipes onderdonkii subsp. onderdonkii subsp. nov.</title>
        <authorList>
            <person name="Sakamoto M."/>
            <person name="Ikeyama N."/>
            <person name="Ogata Y."/>
            <person name="Suda W."/>
            <person name="Iino T."/>
            <person name="Hattori M."/>
            <person name="Ohkuma M."/>
        </authorList>
    </citation>
    <scope>NUCLEOTIDE SEQUENCE [LARGE SCALE GENOMIC DNA]</scope>
    <source>
        <strain evidence="6">5CPEGH6</strain>
    </source>
</reference>
<feature type="domain" description="DUF5689" evidence="4">
    <location>
        <begin position="931"/>
        <end position="1131"/>
    </location>
</feature>